<dbReference type="EMBL" id="JACAZH010000002">
    <property type="protein sequence ID" value="KAF7374120.1"/>
    <property type="molecule type" value="Genomic_DNA"/>
</dbReference>
<evidence type="ECO:0000313" key="2">
    <source>
        <dbReference type="Proteomes" id="UP000623467"/>
    </source>
</evidence>
<dbReference type="AlphaFoldDB" id="A0A8H6ZEF4"/>
<keyword evidence="2" id="KW-1185">Reference proteome</keyword>
<dbReference type="OrthoDB" id="3063557at2759"/>
<sequence length="617" mass="69164">MSSESTDDDLRSRASSESLESQSYGGAIFSGSQNFTVSGGTFTNIAKNYSTFPAVPSDIRTIPLGDIDLQREMCLVKKSVILEQHRSVRKLYCAKIDGRTAGVTVATYQGDYAEDVRATIVADTVSPWSWAGMATGYNKVYCMSIRHPNIIQICGTASSGNIHATIFHDELIPLQDFLRLHRNSHFATVYIYAHTGTEFKEVQAHFLSVFRRDLYGDDCTFFIRRSTGRLCTDLMPSGLRLGYPGCIEISRSQGLNSLGEANMEAGVIESLTLEQYHEVCFWDLSRRRYVSAISRSGIVNLGAVMFWPSAKLSDMVEVAHLPTAELDLSAYRWYTTGEQVGTIMEDGWTRFTSDNAVGTIMWLWVHSNHAVSWLSQANHIFSRVGISSNFQDYAVLKAFRAELEIRATTADPPKGFLFLCPPKDLQLGASFLKWPQRPAYWSFDPLGIEQLDMEDAAHLGFPSVQLFTEILAKSWDTSVYAGLRQFHQAKGFDPDSRDIAQHMGHDLYHSSHASFAHIYSDDPQVDHPSQVITEKESAKSLGALGTDISIPQTTLVDQKLDHYRLQEQTPISWTFKSVMNVQLALIFFLLLFWLYDQVCEGQGPSQLDGYSHIKPPL</sequence>
<dbReference type="Proteomes" id="UP000623467">
    <property type="component" value="Unassembled WGS sequence"/>
</dbReference>
<organism evidence="1 2">
    <name type="scientific">Mycena sanguinolenta</name>
    <dbReference type="NCBI Taxonomy" id="230812"/>
    <lineage>
        <taxon>Eukaryota</taxon>
        <taxon>Fungi</taxon>
        <taxon>Dikarya</taxon>
        <taxon>Basidiomycota</taxon>
        <taxon>Agaricomycotina</taxon>
        <taxon>Agaricomycetes</taxon>
        <taxon>Agaricomycetidae</taxon>
        <taxon>Agaricales</taxon>
        <taxon>Marasmiineae</taxon>
        <taxon>Mycenaceae</taxon>
        <taxon>Mycena</taxon>
    </lineage>
</organism>
<name>A0A8H6ZEF4_9AGAR</name>
<gene>
    <name evidence="1" type="ORF">MSAN_00293200</name>
</gene>
<proteinExistence type="predicted"/>
<evidence type="ECO:0000313" key="1">
    <source>
        <dbReference type="EMBL" id="KAF7374120.1"/>
    </source>
</evidence>
<reference evidence="1" key="1">
    <citation type="submission" date="2020-05" db="EMBL/GenBank/DDBJ databases">
        <title>Mycena genomes resolve the evolution of fungal bioluminescence.</title>
        <authorList>
            <person name="Tsai I.J."/>
        </authorList>
    </citation>
    <scope>NUCLEOTIDE SEQUENCE</scope>
    <source>
        <strain evidence="1">160909Yilan</strain>
    </source>
</reference>
<protein>
    <submittedName>
        <fullName evidence="1">Uncharacterized protein</fullName>
    </submittedName>
</protein>
<accession>A0A8H6ZEF4</accession>
<comment type="caution">
    <text evidence="1">The sequence shown here is derived from an EMBL/GenBank/DDBJ whole genome shotgun (WGS) entry which is preliminary data.</text>
</comment>